<name>A0A7S0SRF7_9STRA</name>
<accession>A0A7S0SRF7</accession>
<gene>
    <name evidence="2" type="ORF">CNEB1095_LOCUS707</name>
</gene>
<dbReference type="AlphaFoldDB" id="A0A7S0SRF7"/>
<organism evidence="2">
    <name type="scientific">Chromulina nebulosa</name>
    <dbReference type="NCBI Taxonomy" id="96789"/>
    <lineage>
        <taxon>Eukaryota</taxon>
        <taxon>Sar</taxon>
        <taxon>Stramenopiles</taxon>
        <taxon>Ochrophyta</taxon>
        <taxon>Chrysophyceae</taxon>
        <taxon>Chromulinales</taxon>
        <taxon>Chromulinaceae</taxon>
        <taxon>Chromulina</taxon>
    </lineage>
</organism>
<proteinExistence type="predicted"/>
<evidence type="ECO:0000259" key="1">
    <source>
        <dbReference type="Pfam" id="PF19250"/>
    </source>
</evidence>
<dbReference type="PANTHER" id="PTHR34871:SF1">
    <property type="entry name" value="DUF5898 DOMAIN-CONTAINING PROTEIN"/>
    <property type="match status" value="1"/>
</dbReference>
<protein>
    <recommendedName>
        <fullName evidence="1">DUF5898 domain-containing protein</fullName>
    </recommendedName>
</protein>
<evidence type="ECO:0000313" key="2">
    <source>
        <dbReference type="EMBL" id="CAD8714156.1"/>
    </source>
</evidence>
<sequence length="568" mass="64679">MNEEISNLTNLLTQLEIQEETLKTIQLLSNTTVPNEEKVAILTAILTSEKARINAENARINAENARINAEKALKFSERIGFLKKNGLPPLPPSNASTSKPSYGHHLTPYMPVNCISNVTFGIPEKCKLVNLVEVPSDIWRRANGDPLVLGNWNDESEIKIFVKDVFRDIIKMLKLEKSILINKLSLTIVKQQIPDILFFEVNGILIGICDVKRPSSSFKKSGTGDIDEQLNEELQNQITNYLLQLKYTYGITFPIGVITTYNEWKICCLDEAYDYFVSIEENFSPPQVSQAPNRQEKKITLFTSEVYKFDNPDLIEVLAGAIYKMHNSVITPLTSILSPSERKFGFINSDTFVWKCLSKPESLTYEMPPKNTRKFYLIQDFHGGRDGRVWLSISESGKLAVCKLTDSISYVNEAKLWNLFWCDGVFTTTLLKANALIMPFVFHGHLDIVTENFTFRPIFGPKWINKVDCTAEDIRLSEISCDFDDSLERHFNDPKTVAKEALEVMAKYSYQHDDLHWRHVGLMPYKKRDTEQWAVKPVLIDLQGVFESTKSFDTIVSEGLTALADSRD</sequence>
<reference evidence="2" key="1">
    <citation type="submission" date="2021-01" db="EMBL/GenBank/DDBJ databases">
        <authorList>
            <person name="Corre E."/>
            <person name="Pelletier E."/>
            <person name="Niang G."/>
            <person name="Scheremetjew M."/>
            <person name="Finn R."/>
            <person name="Kale V."/>
            <person name="Holt S."/>
            <person name="Cochrane G."/>
            <person name="Meng A."/>
            <person name="Brown T."/>
            <person name="Cohen L."/>
        </authorList>
    </citation>
    <scope>NUCLEOTIDE SEQUENCE</scope>
    <source>
        <strain evidence="2">UTEXLB2642</strain>
    </source>
</reference>
<dbReference type="InterPro" id="IPR045417">
    <property type="entry name" value="DUF5898"/>
</dbReference>
<dbReference type="Pfam" id="PF19250">
    <property type="entry name" value="DUF5898"/>
    <property type="match status" value="1"/>
</dbReference>
<dbReference type="EMBL" id="HBFD01001065">
    <property type="protein sequence ID" value="CAD8714156.1"/>
    <property type="molecule type" value="Transcribed_RNA"/>
</dbReference>
<dbReference type="PANTHER" id="PTHR34871">
    <property type="entry name" value="DUF5898 DOMAIN-CONTAINING PROTEIN"/>
    <property type="match status" value="1"/>
</dbReference>
<feature type="domain" description="DUF5898" evidence="1">
    <location>
        <begin position="380"/>
        <end position="441"/>
    </location>
</feature>